<keyword evidence="2" id="KW-0732">Signal</keyword>
<feature type="signal peptide" evidence="2">
    <location>
        <begin position="1"/>
        <end position="20"/>
    </location>
</feature>
<evidence type="ECO:0000256" key="2">
    <source>
        <dbReference type="SAM" id="SignalP"/>
    </source>
</evidence>
<dbReference type="EMBL" id="ML987215">
    <property type="protein sequence ID" value="KAF2240755.1"/>
    <property type="molecule type" value="Genomic_DNA"/>
</dbReference>
<reference evidence="3" key="1">
    <citation type="journal article" date="2020" name="Stud. Mycol.">
        <title>101 Dothideomycetes genomes: a test case for predicting lifestyles and emergence of pathogens.</title>
        <authorList>
            <person name="Haridas S."/>
            <person name="Albert R."/>
            <person name="Binder M."/>
            <person name="Bloem J."/>
            <person name="Labutti K."/>
            <person name="Salamov A."/>
            <person name="Andreopoulos B."/>
            <person name="Baker S."/>
            <person name="Barry K."/>
            <person name="Bills G."/>
            <person name="Bluhm B."/>
            <person name="Cannon C."/>
            <person name="Castanera R."/>
            <person name="Culley D."/>
            <person name="Daum C."/>
            <person name="Ezra D."/>
            <person name="Gonzalez J."/>
            <person name="Henrissat B."/>
            <person name="Kuo A."/>
            <person name="Liang C."/>
            <person name="Lipzen A."/>
            <person name="Lutzoni F."/>
            <person name="Magnuson J."/>
            <person name="Mondo S."/>
            <person name="Nolan M."/>
            <person name="Ohm R."/>
            <person name="Pangilinan J."/>
            <person name="Park H.-J."/>
            <person name="Ramirez L."/>
            <person name="Alfaro M."/>
            <person name="Sun H."/>
            <person name="Tritt A."/>
            <person name="Yoshinaga Y."/>
            <person name="Zwiers L.-H."/>
            <person name="Turgeon B."/>
            <person name="Goodwin S."/>
            <person name="Spatafora J."/>
            <person name="Crous P."/>
            <person name="Grigoriev I."/>
        </authorList>
    </citation>
    <scope>NUCLEOTIDE SEQUENCE</scope>
    <source>
        <strain evidence="3">CBS 122368</strain>
    </source>
</reference>
<evidence type="ECO:0000313" key="4">
    <source>
        <dbReference type="Proteomes" id="UP000800094"/>
    </source>
</evidence>
<evidence type="ECO:0000313" key="3">
    <source>
        <dbReference type="EMBL" id="KAF2240755.1"/>
    </source>
</evidence>
<feature type="region of interest" description="Disordered" evidence="1">
    <location>
        <begin position="142"/>
        <end position="181"/>
    </location>
</feature>
<dbReference type="RefSeq" id="XP_033675759.1">
    <property type="nucleotide sequence ID" value="XM_033820489.1"/>
</dbReference>
<dbReference type="PANTHER" id="PTHR35204:SF1">
    <property type="entry name" value="ENTEROTOXIN"/>
    <property type="match status" value="1"/>
</dbReference>
<dbReference type="Proteomes" id="UP000800094">
    <property type="component" value="Unassembled WGS sequence"/>
</dbReference>
<dbReference type="AlphaFoldDB" id="A0A6A6HRH4"/>
<name>A0A6A6HRH4_9PLEO</name>
<dbReference type="OrthoDB" id="10261782at2759"/>
<proteinExistence type="predicted"/>
<feature type="chain" id="PRO_5025420788" evidence="2">
    <location>
        <begin position="21"/>
        <end position="678"/>
    </location>
</feature>
<dbReference type="PANTHER" id="PTHR35204">
    <property type="entry name" value="YALI0A21131P"/>
    <property type="match status" value="1"/>
</dbReference>
<organism evidence="3 4">
    <name type="scientific">Trematosphaeria pertusa</name>
    <dbReference type="NCBI Taxonomy" id="390896"/>
    <lineage>
        <taxon>Eukaryota</taxon>
        <taxon>Fungi</taxon>
        <taxon>Dikarya</taxon>
        <taxon>Ascomycota</taxon>
        <taxon>Pezizomycotina</taxon>
        <taxon>Dothideomycetes</taxon>
        <taxon>Pleosporomycetidae</taxon>
        <taxon>Pleosporales</taxon>
        <taxon>Massarineae</taxon>
        <taxon>Trematosphaeriaceae</taxon>
        <taxon>Trematosphaeria</taxon>
    </lineage>
</organism>
<sequence length="678" mass="77780">MSHAASFVPVLFFLLPLVQAASFLEFLDFTSPSPLIFHSLATLLQVQPQTLFPNGHTIASVTVPRHTLLYHGRHDNDPVPSPEWLAFDMEMAYGIMGNMPDSRLLTYKTTRNVRAVYFDGTSASLMGDGTFSQMVFLYNGTDDVPKRGGRGPPPGRGHRDHGHPKEPENENTSPRPPLRLSFPRWNPLQDEYFRARELCKWLESSGLGGQGWGYEGIVRMNAGFELIWCDFDSPSLKLVSNLNVSAPRNYDPTAALERAKARWLRILELEEPLSSEDQAKLNQVLGIQEPIRTNPQLTLGPSEDEGPHGPGMTDPREPFRNTSSWFWSTAAAKRYHGDSRMRVDPRGIFSFYEPGLRNQFRSRIEDDISRLNLETNGRWRRGGNGENSFSSYAERIARRSDELRALMERRRQHRLTSVAGKDGVYMRAAVEKRLKNTLAASRNGDDVDWHYTAEEIITRYHNELTTLLDYLEMAPKPHETHLPLDAWIYQVRQVTHWFMLPSLEYPPDRPYTQERLQEIFNLDSRLAQTTLERCITQYDLDEQPVGDEDSILGNAIKETLHGICSTVIRIGLGVEYYWLMYFNPAPELGSSRFLAVSQELKYAAELWEQDMQELLAWLGWAEQWSRCEKQCDVGEMCYMPMWPVAGWGRGRWGEDPEFLWQPVCVDMMDYPPENSGSM</sequence>
<dbReference type="GeneID" id="54573819"/>
<protein>
    <submittedName>
        <fullName evidence="3">Uncharacterized protein</fullName>
    </submittedName>
</protein>
<keyword evidence="4" id="KW-1185">Reference proteome</keyword>
<evidence type="ECO:0000256" key="1">
    <source>
        <dbReference type="SAM" id="MobiDB-lite"/>
    </source>
</evidence>
<gene>
    <name evidence="3" type="ORF">BU26DRAFT_189234</name>
</gene>
<feature type="region of interest" description="Disordered" evidence="1">
    <location>
        <begin position="294"/>
        <end position="318"/>
    </location>
</feature>
<dbReference type="InterPro" id="IPR038921">
    <property type="entry name" value="YOR389W-like"/>
</dbReference>
<accession>A0A6A6HRH4</accession>